<dbReference type="EMBL" id="BMLS01000002">
    <property type="protein sequence ID" value="GGO67097.1"/>
    <property type="molecule type" value="Genomic_DNA"/>
</dbReference>
<evidence type="ECO:0000313" key="5">
    <source>
        <dbReference type="Proteomes" id="UP000606935"/>
    </source>
</evidence>
<feature type="DNA-binding region" description="H-T-H motif" evidence="2">
    <location>
        <begin position="30"/>
        <end position="49"/>
    </location>
</feature>
<dbReference type="InterPro" id="IPR001647">
    <property type="entry name" value="HTH_TetR"/>
</dbReference>
<evidence type="ECO:0000259" key="3">
    <source>
        <dbReference type="PROSITE" id="PS50977"/>
    </source>
</evidence>
<dbReference type="Gene3D" id="1.10.357.10">
    <property type="entry name" value="Tetracycline Repressor, domain 2"/>
    <property type="match status" value="1"/>
</dbReference>
<dbReference type="InterPro" id="IPR009057">
    <property type="entry name" value="Homeodomain-like_sf"/>
</dbReference>
<accession>A0A918DIL4</accession>
<dbReference type="PROSITE" id="PS50977">
    <property type="entry name" value="HTH_TETR_2"/>
    <property type="match status" value="1"/>
</dbReference>
<sequence>MSKSKAQQTQEKILKVATHIFSVKGYDGLSTRELAIAAGVNLSVPYYHFGSKEKLYEACIQRFIKKIDKVRRENLATIDTDGEHDKYDRLEKILIAFTEPHYQLLTDEEGYDYAKLIARCALEPLEISVGILNKYYLDTRILYSNAIARVLEHPESVDTIIRVFSFFVEYMLGAPIEKGVINNSNRLLTADEVSDIQRLVVTFGIGGFNTVITKGRL</sequence>
<dbReference type="InterPro" id="IPR050624">
    <property type="entry name" value="HTH-type_Tx_Regulator"/>
</dbReference>
<evidence type="ECO:0000313" key="4">
    <source>
        <dbReference type="EMBL" id="GGO67097.1"/>
    </source>
</evidence>
<dbReference type="AlphaFoldDB" id="A0A918DIL4"/>
<dbReference type="SUPFAM" id="SSF46689">
    <property type="entry name" value="Homeodomain-like"/>
    <property type="match status" value="1"/>
</dbReference>
<keyword evidence="1 2" id="KW-0238">DNA-binding</keyword>
<dbReference type="GO" id="GO:0003677">
    <property type="term" value="F:DNA binding"/>
    <property type="evidence" value="ECO:0007669"/>
    <property type="project" value="UniProtKB-UniRule"/>
</dbReference>
<name>A0A918DIL4_9ALTE</name>
<evidence type="ECO:0000256" key="2">
    <source>
        <dbReference type="PROSITE-ProRule" id="PRU00335"/>
    </source>
</evidence>
<organism evidence="4 5">
    <name type="scientific">Bowmanella pacifica</name>
    <dbReference type="NCBI Taxonomy" id="502051"/>
    <lineage>
        <taxon>Bacteria</taxon>
        <taxon>Pseudomonadati</taxon>
        <taxon>Pseudomonadota</taxon>
        <taxon>Gammaproteobacteria</taxon>
        <taxon>Alteromonadales</taxon>
        <taxon>Alteromonadaceae</taxon>
        <taxon>Bowmanella</taxon>
    </lineage>
</organism>
<reference evidence="4" key="2">
    <citation type="submission" date="2020-09" db="EMBL/GenBank/DDBJ databases">
        <authorList>
            <person name="Sun Q."/>
            <person name="Zhou Y."/>
        </authorList>
    </citation>
    <scope>NUCLEOTIDE SEQUENCE</scope>
    <source>
        <strain evidence="4">CGMCC 1.7086</strain>
    </source>
</reference>
<dbReference type="Pfam" id="PF00440">
    <property type="entry name" value="TetR_N"/>
    <property type="match status" value="1"/>
</dbReference>
<dbReference type="SUPFAM" id="SSF48498">
    <property type="entry name" value="Tetracyclin repressor-like, C-terminal domain"/>
    <property type="match status" value="1"/>
</dbReference>
<dbReference type="RefSeq" id="WP_188692009.1">
    <property type="nucleotide sequence ID" value="NZ_BMLS01000002.1"/>
</dbReference>
<feature type="domain" description="HTH tetR-type" evidence="3">
    <location>
        <begin position="7"/>
        <end position="67"/>
    </location>
</feature>
<protein>
    <submittedName>
        <fullName evidence="4">TetR family transcriptional regulator</fullName>
    </submittedName>
</protein>
<comment type="caution">
    <text evidence="4">The sequence shown here is derived from an EMBL/GenBank/DDBJ whole genome shotgun (WGS) entry which is preliminary data.</text>
</comment>
<reference evidence="4" key="1">
    <citation type="journal article" date="2014" name="Int. J. Syst. Evol. Microbiol.">
        <title>Complete genome sequence of Corynebacterium casei LMG S-19264T (=DSM 44701T), isolated from a smear-ripened cheese.</title>
        <authorList>
            <consortium name="US DOE Joint Genome Institute (JGI-PGF)"/>
            <person name="Walter F."/>
            <person name="Albersmeier A."/>
            <person name="Kalinowski J."/>
            <person name="Ruckert C."/>
        </authorList>
    </citation>
    <scope>NUCLEOTIDE SEQUENCE</scope>
    <source>
        <strain evidence="4">CGMCC 1.7086</strain>
    </source>
</reference>
<dbReference type="PRINTS" id="PR00455">
    <property type="entry name" value="HTHTETR"/>
</dbReference>
<dbReference type="PANTHER" id="PTHR43479">
    <property type="entry name" value="ACREF/ENVCD OPERON REPRESSOR-RELATED"/>
    <property type="match status" value="1"/>
</dbReference>
<evidence type="ECO:0000256" key="1">
    <source>
        <dbReference type="ARBA" id="ARBA00023125"/>
    </source>
</evidence>
<gene>
    <name evidence="4" type="ORF">GCM10010982_12740</name>
</gene>
<keyword evidence="5" id="KW-1185">Reference proteome</keyword>
<dbReference type="InterPro" id="IPR036271">
    <property type="entry name" value="Tet_transcr_reg_TetR-rel_C_sf"/>
</dbReference>
<dbReference type="Proteomes" id="UP000606935">
    <property type="component" value="Unassembled WGS sequence"/>
</dbReference>
<dbReference type="PANTHER" id="PTHR43479:SF11">
    <property type="entry name" value="ACREF_ENVCD OPERON REPRESSOR-RELATED"/>
    <property type="match status" value="1"/>
</dbReference>
<proteinExistence type="predicted"/>